<dbReference type="Gene3D" id="3.40.190.10">
    <property type="entry name" value="Periplasmic binding protein-like II"/>
    <property type="match status" value="1"/>
</dbReference>
<feature type="domain" description="Solute-binding protein family 5" evidence="2">
    <location>
        <begin position="129"/>
        <end position="541"/>
    </location>
</feature>
<feature type="compositionally biased region" description="Basic and acidic residues" evidence="1">
    <location>
        <begin position="49"/>
        <end position="72"/>
    </location>
</feature>
<name>A0ABU2SAM9_9ACTN</name>
<dbReference type="Proteomes" id="UP001183615">
    <property type="component" value="Unassembled WGS sequence"/>
</dbReference>
<evidence type="ECO:0000313" key="4">
    <source>
        <dbReference type="Proteomes" id="UP001183615"/>
    </source>
</evidence>
<gene>
    <name evidence="3" type="ORF">RM779_19330</name>
</gene>
<dbReference type="Gene3D" id="3.10.105.10">
    <property type="entry name" value="Dipeptide-binding Protein, Domain 3"/>
    <property type="match status" value="1"/>
</dbReference>
<proteinExistence type="predicted"/>
<dbReference type="CDD" id="cd08500">
    <property type="entry name" value="PBP2_NikA_DppA_OppA_like_4"/>
    <property type="match status" value="1"/>
</dbReference>
<dbReference type="RefSeq" id="WP_311618986.1">
    <property type="nucleotide sequence ID" value="NZ_JAVREV010000010.1"/>
</dbReference>
<evidence type="ECO:0000256" key="1">
    <source>
        <dbReference type="SAM" id="MobiDB-lite"/>
    </source>
</evidence>
<dbReference type="InterPro" id="IPR039424">
    <property type="entry name" value="SBP_5"/>
</dbReference>
<dbReference type="Pfam" id="PF00496">
    <property type="entry name" value="SBP_bac_5"/>
    <property type="match status" value="1"/>
</dbReference>
<dbReference type="InterPro" id="IPR000914">
    <property type="entry name" value="SBP_5_dom"/>
</dbReference>
<sequence>MTPERNAGRTLNRRDLLRGGAGLFVVATASGCGFFDTDPAGEESSSGAKGKEAPSLRERVERGELPPVEERLPDSPLVVEPLERTGVYGGTWHSAMLTQEDVSWLRYTLGYEPLVRWAPHWEGSAATEILPNVCESYEVVDGGKEYVFTLRRGLKWSDGEPVTADDFDFAFNDYNIYSELHPDSIYALWLSQSGEPARFEKVDDHTVRYVYEEPKAGFLEQIAGTSGVVMCLPKHYLRQFHAKYNDDAEGVAQDAGMNRWVDHIVVQADPWANPELPTLNAWLAQNEVGEGPSVIAERNPYYWKVDPDGSQLPYIEKMVCEVVQDVEVEVLKVSNGDLDMQLYHFGTIRNKPVVAASQEEGGYELIDFVPSTVNTMVIGFNQTHPDAARREVFANKDFRIGLSHAINRQKIIDTLFGGQGHPWQCAPIPGSDLHDAEMGEQYTAYDVDLANDYLDRAGYTERNGDGIRLREDGGAISFNVLVVSDYADQVDALDLIRADWREVGVEVTIQRMAETLYWERVEAGEAEASTWTGGPFDIRTGAGGNHYYLPSNPRGSSRFASEWAKWYTRPGRDGTEPPERIRQQLELFDEMLVTFDAAEATALARQILEITKEEFFYIGISTPPTEYGVVKTSFHNVPDSFTGSVAYQAPGPSNPEQYFISDEA</sequence>
<evidence type="ECO:0000259" key="2">
    <source>
        <dbReference type="Pfam" id="PF00496"/>
    </source>
</evidence>
<feature type="region of interest" description="Disordered" evidence="1">
    <location>
        <begin position="37"/>
        <end position="72"/>
    </location>
</feature>
<organism evidence="3 4">
    <name type="scientific">Streptomyces johnsoniae</name>
    <dbReference type="NCBI Taxonomy" id="3075532"/>
    <lineage>
        <taxon>Bacteria</taxon>
        <taxon>Bacillati</taxon>
        <taxon>Actinomycetota</taxon>
        <taxon>Actinomycetes</taxon>
        <taxon>Kitasatosporales</taxon>
        <taxon>Streptomycetaceae</taxon>
        <taxon>Streptomyces</taxon>
    </lineage>
</organism>
<dbReference type="PROSITE" id="PS51257">
    <property type="entry name" value="PROKAR_LIPOPROTEIN"/>
    <property type="match status" value="1"/>
</dbReference>
<dbReference type="PANTHER" id="PTHR30290">
    <property type="entry name" value="PERIPLASMIC BINDING COMPONENT OF ABC TRANSPORTER"/>
    <property type="match status" value="1"/>
</dbReference>
<dbReference type="EMBL" id="JAVREV010000010">
    <property type="protein sequence ID" value="MDT0444735.1"/>
    <property type="molecule type" value="Genomic_DNA"/>
</dbReference>
<dbReference type="SUPFAM" id="SSF53850">
    <property type="entry name" value="Periplasmic binding protein-like II"/>
    <property type="match status" value="1"/>
</dbReference>
<dbReference type="InterPro" id="IPR006311">
    <property type="entry name" value="TAT_signal"/>
</dbReference>
<accession>A0ABU2SAM9</accession>
<protein>
    <submittedName>
        <fullName evidence="3">ABC transporter substrate-binding protein</fullName>
    </submittedName>
</protein>
<dbReference type="PROSITE" id="PS51318">
    <property type="entry name" value="TAT"/>
    <property type="match status" value="1"/>
</dbReference>
<reference evidence="4" key="1">
    <citation type="submission" date="2023-07" db="EMBL/GenBank/DDBJ databases">
        <title>30 novel species of actinomycetes from the DSMZ collection.</title>
        <authorList>
            <person name="Nouioui I."/>
        </authorList>
    </citation>
    <scope>NUCLEOTIDE SEQUENCE [LARGE SCALE GENOMIC DNA]</scope>
    <source>
        <strain evidence="4">DSM 41886</strain>
    </source>
</reference>
<comment type="caution">
    <text evidence="3">The sequence shown here is derived from an EMBL/GenBank/DDBJ whole genome shotgun (WGS) entry which is preliminary data.</text>
</comment>
<keyword evidence="4" id="KW-1185">Reference proteome</keyword>
<evidence type="ECO:0000313" key="3">
    <source>
        <dbReference type="EMBL" id="MDT0444735.1"/>
    </source>
</evidence>
<dbReference type="PANTHER" id="PTHR30290:SF62">
    <property type="entry name" value="OLIGOPEPTIDE ABC TRANSPORTER, PERIPLASMIC OLIGOPEPTIDE-BINDING PROTEIN"/>
    <property type="match status" value="1"/>
</dbReference>